<comment type="function">
    <text evidence="14 15">Catalyzes the oxidation of protoporphyrinogen IX to protoporphyrin IX.</text>
</comment>
<dbReference type="PIRSF" id="PIRSF004638">
    <property type="entry name" value="UCP004638"/>
    <property type="match status" value="1"/>
</dbReference>
<evidence type="ECO:0000256" key="14">
    <source>
        <dbReference type="HAMAP-Rule" id="MF_02239"/>
    </source>
</evidence>
<dbReference type="PANTHER" id="PTHR40255">
    <property type="entry name" value="UPF0093 MEMBRANE PROTEIN SLR1790"/>
    <property type="match status" value="1"/>
</dbReference>
<evidence type="ECO:0000256" key="7">
    <source>
        <dbReference type="ARBA" id="ARBA00022692"/>
    </source>
</evidence>
<keyword evidence="12 14" id="KW-0472">Membrane</keyword>
<dbReference type="OrthoDB" id="9800824at2"/>
<evidence type="ECO:0000256" key="11">
    <source>
        <dbReference type="ARBA" id="ARBA00023004"/>
    </source>
</evidence>
<dbReference type="RefSeq" id="WP_127802663.1">
    <property type="nucleotide sequence ID" value="NZ_SACY01000002.1"/>
</dbReference>
<keyword evidence="6 14" id="KW-0349">Heme</keyword>
<feature type="transmembrane region" description="Helical" evidence="14">
    <location>
        <begin position="89"/>
        <end position="107"/>
    </location>
</feature>
<dbReference type="GO" id="GO:0006782">
    <property type="term" value="P:protoporphyrinogen IX biosynthetic process"/>
    <property type="evidence" value="ECO:0007669"/>
    <property type="project" value="UniProtKB-UniRule"/>
</dbReference>
<keyword evidence="5 14" id="KW-1003">Cell membrane</keyword>
<evidence type="ECO:0000256" key="12">
    <source>
        <dbReference type="ARBA" id="ARBA00023136"/>
    </source>
</evidence>
<evidence type="ECO:0000256" key="15">
    <source>
        <dbReference type="PIRNR" id="PIRNR004638"/>
    </source>
</evidence>
<dbReference type="HAMAP" id="MF_02239">
    <property type="entry name" value="HemJ"/>
    <property type="match status" value="1"/>
</dbReference>
<dbReference type="Pfam" id="PF03653">
    <property type="entry name" value="UPF0093"/>
    <property type="match status" value="1"/>
</dbReference>
<protein>
    <recommendedName>
        <fullName evidence="4 14">Protoporphyrinogen IX oxidase</fullName>
        <shortName evidence="14">PPO</shortName>
        <ecNumber evidence="14 15">1.3.99.-</ecNumber>
    </recommendedName>
</protein>
<dbReference type="Proteomes" id="UP000282832">
    <property type="component" value="Unassembled WGS sequence"/>
</dbReference>
<dbReference type="EC" id="1.3.99.-" evidence="14 15"/>
<feature type="transmembrane region" description="Helical" evidence="14">
    <location>
        <begin position="152"/>
        <end position="173"/>
    </location>
</feature>
<comment type="similarity">
    <text evidence="3 14 15">Belongs to the HemJ family.</text>
</comment>
<feature type="binding site" description="axial binding residue" evidence="14">
    <location>
        <position position="10"/>
    </location>
    <ligand>
        <name>heme</name>
        <dbReference type="ChEBI" id="CHEBI:30413"/>
    </ligand>
    <ligandPart>
        <name>Fe</name>
        <dbReference type="ChEBI" id="CHEBI:18248"/>
    </ligandPart>
</feature>
<comment type="catalytic activity">
    <reaction evidence="13 14 15">
        <text>protoporphyrinogen IX + 3 A = protoporphyrin IX + 3 AH2</text>
        <dbReference type="Rhea" id="RHEA:62000"/>
        <dbReference type="ChEBI" id="CHEBI:13193"/>
        <dbReference type="ChEBI" id="CHEBI:17499"/>
        <dbReference type="ChEBI" id="CHEBI:57306"/>
        <dbReference type="ChEBI" id="CHEBI:57307"/>
    </reaction>
</comment>
<name>A0A437PTD7_9BACT</name>
<evidence type="ECO:0000256" key="2">
    <source>
        <dbReference type="ARBA" id="ARBA00005073"/>
    </source>
</evidence>
<comment type="pathway">
    <text evidence="2 14 15">Porphyrin-containing compound metabolism; protoporphyrin-IX biosynthesis; protoporphyrin-IX from protoporphyrinogen-IX: step 1/1.</text>
</comment>
<dbReference type="GO" id="GO:0046872">
    <property type="term" value="F:metal ion binding"/>
    <property type="evidence" value="ECO:0007669"/>
    <property type="project" value="UniProtKB-UniRule"/>
</dbReference>
<dbReference type="PANTHER" id="PTHR40255:SF1">
    <property type="entry name" value="PROTOPORPHYRINOGEN IX OXIDASE"/>
    <property type="match status" value="1"/>
</dbReference>
<keyword evidence="11 14" id="KW-0408">Iron</keyword>
<gene>
    <name evidence="16" type="ORF">EOJ36_03575</name>
</gene>
<dbReference type="UniPathway" id="UPA00251">
    <property type="reaction ID" value="UER00324"/>
</dbReference>
<dbReference type="GO" id="GO:0005886">
    <property type="term" value="C:plasma membrane"/>
    <property type="evidence" value="ECO:0007669"/>
    <property type="project" value="UniProtKB-SubCell"/>
</dbReference>
<keyword evidence="10 14" id="KW-0560">Oxidoreductase</keyword>
<organism evidence="16 17">
    <name type="scientific">Sandaracinomonas limnophila</name>
    <dbReference type="NCBI Taxonomy" id="1862386"/>
    <lineage>
        <taxon>Bacteria</taxon>
        <taxon>Pseudomonadati</taxon>
        <taxon>Bacteroidota</taxon>
        <taxon>Cytophagia</taxon>
        <taxon>Cytophagales</taxon>
        <taxon>Flectobacillaceae</taxon>
        <taxon>Sandaracinomonas</taxon>
    </lineage>
</organism>
<evidence type="ECO:0000256" key="8">
    <source>
        <dbReference type="ARBA" id="ARBA00022723"/>
    </source>
</evidence>
<keyword evidence="17" id="KW-1185">Reference proteome</keyword>
<comment type="subcellular location">
    <subcellularLocation>
        <location evidence="1 14">Cell membrane</location>
        <topology evidence="1 14">Multi-pass membrane protein</topology>
    </subcellularLocation>
</comment>
<feature type="transmembrane region" description="Helical" evidence="14">
    <location>
        <begin position="6"/>
        <end position="24"/>
    </location>
</feature>
<dbReference type="AlphaFoldDB" id="A0A437PTD7"/>
<accession>A0A437PTD7</accession>
<reference evidence="16 17" key="1">
    <citation type="submission" date="2019-01" db="EMBL/GenBank/DDBJ databases">
        <authorList>
            <person name="Chen W.-M."/>
        </authorList>
    </citation>
    <scope>NUCLEOTIDE SEQUENCE [LARGE SCALE GENOMIC DNA]</scope>
    <source>
        <strain evidence="16 17">FSY-15</strain>
    </source>
</reference>
<comment type="cofactor">
    <cofactor evidence="14 15">
        <name>heme b</name>
        <dbReference type="ChEBI" id="CHEBI:60344"/>
    </cofactor>
    <text evidence="14 15">Binds 1 heme b (iron(II)-protoporphyrin IX) group per subunit.</text>
</comment>
<evidence type="ECO:0000256" key="10">
    <source>
        <dbReference type="ARBA" id="ARBA00023002"/>
    </source>
</evidence>
<comment type="caution">
    <text evidence="16">The sequence shown here is derived from an EMBL/GenBank/DDBJ whole genome shotgun (WGS) entry which is preliminary data.</text>
</comment>
<dbReference type="GO" id="GO:0070818">
    <property type="term" value="F:protoporphyrinogen oxidase activity"/>
    <property type="evidence" value="ECO:0007669"/>
    <property type="project" value="UniProtKB-UniRule"/>
</dbReference>
<keyword evidence="7 14" id="KW-0812">Transmembrane</keyword>
<dbReference type="InterPro" id="IPR005265">
    <property type="entry name" value="HemJ-like"/>
</dbReference>
<evidence type="ECO:0000313" key="16">
    <source>
        <dbReference type="EMBL" id="RVU25508.1"/>
    </source>
</evidence>
<evidence type="ECO:0000256" key="13">
    <source>
        <dbReference type="ARBA" id="ARBA00048390"/>
    </source>
</evidence>
<evidence type="ECO:0000256" key="5">
    <source>
        <dbReference type="ARBA" id="ARBA00022475"/>
    </source>
</evidence>
<evidence type="ECO:0000313" key="17">
    <source>
        <dbReference type="Proteomes" id="UP000282832"/>
    </source>
</evidence>
<evidence type="ECO:0000256" key="1">
    <source>
        <dbReference type="ARBA" id="ARBA00004651"/>
    </source>
</evidence>
<feature type="binding site" description="axial binding residue" evidence="14">
    <location>
        <position position="93"/>
    </location>
    <ligand>
        <name>heme</name>
        <dbReference type="ChEBI" id="CHEBI:30413"/>
    </ligand>
    <ligandPart>
        <name>Fe</name>
        <dbReference type="ChEBI" id="CHEBI:18248"/>
    </ligandPart>
</feature>
<evidence type="ECO:0000256" key="3">
    <source>
        <dbReference type="ARBA" id="ARBA00006501"/>
    </source>
</evidence>
<evidence type="ECO:0000256" key="4">
    <source>
        <dbReference type="ARBA" id="ARBA00017504"/>
    </source>
</evidence>
<comment type="subunit">
    <text evidence="14">Homodimer.</text>
</comment>
<proteinExistence type="inferred from homology"/>
<keyword evidence="8 14" id="KW-0479">Metal-binding</keyword>
<feature type="transmembrane region" description="Helical" evidence="14">
    <location>
        <begin position="55"/>
        <end position="77"/>
    </location>
</feature>
<evidence type="ECO:0000256" key="6">
    <source>
        <dbReference type="ARBA" id="ARBA00022617"/>
    </source>
</evidence>
<feature type="transmembrane region" description="Helical" evidence="14">
    <location>
        <begin position="128"/>
        <end position="146"/>
    </location>
</feature>
<sequence>MSYEVLKSLHIIFVISWFAGLFYLPRLLVYHVESQDKPELERNILSTQFEKMAKLLFNAIMVPAMVLTWITGLSLIYTVYWEAFASLTWLHLKLGFVICITIYHFYCRYVIQQFRAKNFIHSGSFLRLFNEIATILLVAVVFLVVGKNTIDWVYGLVGFILFAVVIMVAVKAVKRKEVRGKR</sequence>
<evidence type="ECO:0000256" key="9">
    <source>
        <dbReference type="ARBA" id="ARBA00022989"/>
    </source>
</evidence>
<keyword evidence="9 14" id="KW-1133">Transmembrane helix</keyword>
<dbReference type="EMBL" id="SACY01000002">
    <property type="protein sequence ID" value="RVU25508.1"/>
    <property type="molecule type" value="Genomic_DNA"/>
</dbReference>